<keyword evidence="1 2" id="KW-0378">Hydrolase</keyword>
<dbReference type="PROSITE" id="PS00893">
    <property type="entry name" value="NUDIX_BOX"/>
    <property type="match status" value="1"/>
</dbReference>
<dbReference type="Gene3D" id="3.90.79.10">
    <property type="entry name" value="Nucleoside Triphosphate Pyrophosphohydrolase"/>
    <property type="match status" value="1"/>
</dbReference>
<evidence type="ECO:0000259" key="3">
    <source>
        <dbReference type="PROSITE" id="PS51462"/>
    </source>
</evidence>
<reference evidence="4 5" key="1">
    <citation type="journal article" date="2016" name="Nat. Commun.">
        <title>Thousands of microbial genomes shed light on interconnected biogeochemical processes in an aquifer system.</title>
        <authorList>
            <person name="Anantharaman K."/>
            <person name="Brown C.T."/>
            <person name="Hug L.A."/>
            <person name="Sharon I."/>
            <person name="Castelle C.J."/>
            <person name="Probst A.J."/>
            <person name="Thomas B.C."/>
            <person name="Singh A."/>
            <person name="Wilkins M.J."/>
            <person name="Karaoz U."/>
            <person name="Brodie E.L."/>
            <person name="Williams K.H."/>
            <person name="Hubbard S.S."/>
            <person name="Banfield J.F."/>
        </authorList>
    </citation>
    <scope>NUCLEOTIDE SEQUENCE [LARGE SCALE GENOMIC DNA]</scope>
</reference>
<comment type="caution">
    <text evidence="4">The sequence shown here is derived from an EMBL/GenBank/DDBJ whole genome shotgun (WGS) entry which is preliminary data.</text>
</comment>
<dbReference type="PANTHER" id="PTHR21340">
    <property type="entry name" value="DIADENOSINE 5,5-P1,P4-TETRAPHOSPHATE PYROPHOSPHOHYDROLASE MUTT"/>
    <property type="match status" value="1"/>
</dbReference>
<organism evidence="4 5">
    <name type="scientific">Candidatus Gottesmanbacteria bacterium RIFCSPLOWO2_01_FULL_46_9</name>
    <dbReference type="NCBI Taxonomy" id="1798394"/>
    <lineage>
        <taxon>Bacteria</taxon>
        <taxon>Candidatus Gottesmaniibacteriota</taxon>
    </lineage>
</organism>
<dbReference type="SUPFAM" id="SSF55811">
    <property type="entry name" value="Nudix"/>
    <property type="match status" value="1"/>
</dbReference>
<dbReference type="CDD" id="cd03673">
    <property type="entry name" value="NUDIX_Ap6A_hydrolase"/>
    <property type="match status" value="1"/>
</dbReference>
<feature type="domain" description="Nudix hydrolase" evidence="3">
    <location>
        <begin position="2"/>
        <end position="135"/>
    </location>
</feature>
<dbReference type="GO" id="GO:0004081">
    <property type="term" value="F:bis(5'-nucleosyl)-tetraphosphatase (asymmetrical) activity"/>
    <property type="evidence" value="ECO:0007669"/>
    <property type="project" value="TreeGrafter"/>
</dbReference>
<evidence type="ECO:0000256" key="2">
    <source>
        <dbReference type="RuleBase" id="RU003476"/>
    </source>
</evidence>
<dbReference type="InterPro" id="IPR020084">
    <property type="entry name" value="NUDIX_hydrolase_CS"/>
</dbReference>
<dbReference type="PROSITE" id="PS51462">
    <property type="entry name" value="NUDIX"/>
    <property type="match status" value="1"/>
</dbReference>
<evidence type="ECO:0000313" key="5">
    <source>
        <dbReference type="Proteomes" id="UP000176450"/>
    </source>
</evidence>
<dbReference type="GO" id="GO:0006167">
    <property type="term" value="P:AMP biosynthetic process"/>
    <property type="evidence" value="ECO:0007669"/>
    <property type="project" value="TreeGrafter"/>
</dbReference>
<dbReference type="InterPro" id="IPR000086">
    <property type="entry name" value="NUDIX_hydrolase_dom"/>
</dbReference>
<accession>A0A1F6B1J9</accession>
<dbReference type="InterPro" id="IPR020476">
    <property type="entry name" value="Nudix_hydrolase"/>
</dbReference>
<gene>
    <name evidence="4" type="ORF">A3A63_03770</name>
</gene>
<dbReference type="GO" id="GO:0006754">
    <property type="term" value="P:ATP biosynthetic process"/>
    <property type="evidence" value="ECO:0007669"/>
    <property type="project" value="TreeGrafter"/>
</dbReference>
<dbReference type="InterPro" id="IPR051325">
    <property type="entry name" value="Nudix_hydrolase_domain"/>
</dbReference>
<name>A0A1F6B1J9_9BACT</name>
<evidence type="ECO:0000256" key="1">
    <source>
        <dbReference type="ARBA" id="ARBA00022801"/>
    </source>
</evidence>
<protein>
    <recommendedName>
        <fullName evidence="3">Nudix hydrolase domain-containing protein</fullName>
    </recommendedName>
</protein>
<comment type="similarity">
    <text evidence="2">Belongs to the Nudix hydrolase family.</text>
</comment>
<dbReference type="Proteomes" id="UP000176450">
    <property type="component" value="Unassembled WGS sequence"/>
</dbReference>
<sequence>MKTAISAGGIVVRKYRGSWQILLLKDMNNAWTFPKGLIEEGEKKKEAAEREIGEEVGLSELTYMAPVANIQYMYKRNGLIAKTVYYFLFRYTGVSKPVCQKSEGIKDAQWYTLSDALSVIGYDTNISLIKKTGKLLSVI</sequence>
<dbReference type="PRINTS" id="PR00502">
    <property type="entry name" value="NUDIXFAMILY"/>
</dbReference>
<dbReference type="EMBL" id="MFJX01000029">
    <property type="protein sequence ID" value="OGG30602.1"/>
    <property type="molecule type" value="Genomic_DNA"/>
</dbReference>
<proteinExistence type="inferred from homology"/>
<dbReference type="InterPro" id="IPR015797">
    <property type="entry name" value="NUDIX_hydrolase-like_dom_sf"/>
</dbReference>
<evidence type="ECO:0000313" key="4">
    <source>
        <dbReference type="EMBL" id="OGG30602.1"/>
    </source>
</evidence>
<dbReference type="AlphaFoldDB" id="A0A1F6B1J9"/>
<dbReference type="Pfam" id="PF00293">
    <property type="entry name" value="NUDIX"/>
    <property type="match status" value="1"/>
</dbReference>
<dbReference type="PANTHER" id="PTHR21340:SF0">
    <property type="entry name" value="BIS(5'-NUCLEOSYL)-TETRAPHOSPHATASE [ASYMMETRICAL]"/>
    <property type="match status" value="1"/>
</dbReference>